<protein>
    <submittedName>
        <fullName evidence="1">Uncharacterized protein</fullName>
    </submittedName>
</protein>
<sequence length="170" mass="19553">MMVKTIKNKKEIIRSSLNLIWEATKREVREIFFNEPLGSATVFLNSSNNDTENLGEQQSKGFQKFSIKNTQMQVENNISRILEQTTQSGVIGSIQNNNHEDNFNIGDDDSPEWLECEDCYRNKKELCEYWDCSKSFTQLNSSRISTSLYLVNQVEGSIDEDNTSDEESQS</sequence>
<comment type="caution">
    <text evidence="1">The sequence shown here is derived from an EMBL/GenBank/DDBJ whole genome shotgun (WGS) entry which is preliminary data.</text>
</comment>
<proteinExistence type="predicted"/>
<accession>A0A8H3XGQ0</accession>
<dbReference type="AlphaFoldDB" id="A0A8H3XGQ0"/>
<gene>
    <name evidence="1" type="ORF">F8M41_001584</name>
</gene>
<keyword evidence="2" id="KW-1185">Reference proteome</keyword>
<organism evidence="1 2">
    <name type="scientific">Gigaspora margarita</name>
    <dbReference type="NCBI Taxonomy" id="4874"/>
    <lineage>
        <taxon>Eukaryota</taxon>
        <taxon>Fungi</taxon>
        <taxon>Fungi incertae sedis</taxon>
        <taxon>Mucoromycota</taxon>
        <taxon>Glomeromycotina</taxon>
        <taxon>Glomeromycetes</taxon>
        <taxon>Diversisporales</taxon>
        <taxon>Gigasporaceae</taxon>
        <taxon>Gigaspora</taxon>
    </lineage>
</organism>
<evidence type="ECO:0000313" key="2">
    <source>
        <dbReference type="Proteomes" id="UP000439903"/>
    </source>
</evidence>
<evidence type="ECO:0000313" key="1">
    <source>
        <dbReference type="EMBL" id="KAF0454405.1"/>
    </source>
</evidence>
<dbReference type="EMBL" id="WTPW01001127">
    <property type="protein sequence ID" value="KAF0454405.1"/>
    <property type="molecule type" value="Genomic_DNA"/>
</dbReference>
<dbReference type="Proteomes" id="UP000439903">
    <property type="component" value="Unassembled WGS sequence"/>
</dbReference>
<dbReference type="OrthoDB" id="2424541at2759"/>
<name>A0A8H3XGQ0_GIGMA</name>
<reference evidence="1 2" key="1">
    <citation type="journal article" date="2019" name="Environ. Microbiol.">
        <title>At the nexus of three kingdoms: the genome of the mycorrhizal fungus Gigaspora margarita provides insights into plant, endobacterial and fungal interactions.</title>
        <authorList>
            <person name="Venice F."/>
            <person name="Ghignone S."/>
            <person name="Salvioli di Fossalunga A."/>
            <person name="Amselem J."/>
            <person name="Novero M."/>
            <person name="Xianan X."/>
            <person name="Sedzielewska Toro K."/>
            <person name="Morin E."/>
            <person name="Lipzen A."/>
            <person name="Grigoriev I.V."/>
            <person name="Henrissat B."/>
            <person name="Martin F.M."/>
            <person name="Bonfante P."/>
        </authorList>
    </citation>
    <scope>NUCLEOTIDE SEQUENCE [LARGE SCALE GENOMIC DNA]</scope>
    <source>
        <strain evidence="1 2">BEG34</strain>
    </source>
</reference>